<keyword evidence="2" id="KW-0490">MHC I</keyword>
<keyword evidence="12" id="KW-1185">Reference proteome</keyword>
<evidence type="ECO:0000256" key="7">
    <source>
        <dbReference type="ARBA" id="ARBA00023136"/>
    </source>
</evidence>
<dbReference type="InterPro" id="IPR011161">
    <property type="entry name" value="MHC_I-like_Ag-recog"/>
</dbReference>
<dbReference type="PANTHER" id="PTHR16675:SF242">
    <property type="entry name" value="MAJOR HISTOCOMPATIBILITY COMPLEX CLASS I-RELATED GENE PROTEIN"/>
    <property type="match status" value="1"/>
</dbReference>
<keyword evidence="8" id="KW-1015">Disulfide bond</keyword>
<dbReference type="GO" id="GO:0006955">
    <property type="term" value="P:immune response"/>
    <property type="evidence" value="ECO:0007669"/>
    <property type="project" value="TreeGrafter"/>
</dbReference>
<dbReference type="AlphaFoldDB" id="A0A401TK46"/>
<proteinExistence type="predicted"/>
<evidence type="ECO:0000256" key="1">
    <source>
        <dbReference type="ARBA" id="ARBA00004479"/>
    </source>
</evidence>
<name>A0A401TK46_CHIPU</name>
<comment type="subcellular location">
    <subcellularLocation>
        <location evidence="1">Membrane</location>
        <topology evidence="1">Single-pass type I membrane protein</topology>
    </subcellularLocation>
</comment>
<dbReference type="GO" id="GO:0005615">
    <property type="term" value="C:extracellular space"/>
    <property type="evidence" value="ECO:0007669"/>
    <property type="project" value="TreeGrafter"/>
</dbReference>
<dbReference type="Gene3D" id="3.30.500.10">
    <property type="entry name" value="MHC class I-like antigen recognition-like"/>
    <property type="match status" value="1"/>
</dbReference>
<dbReference type="EMBL" id="BEZZ01094172">
    <property type="protein sequence ID" value="GCC43021.1"/>
    <property type="molecule type" value="Genomic_DNA"/>
</dbReference>
<dbReference type="GO" id="GO:0009897">
    <property type="term" value="C:external side of plasma membrane"/>
    <property type="evidence" value="ECO:0007669"/>
    <property type="project" value="TreeGrafter"/>
</dbReference>
<evidence type="ECO:0000256" key="8">
    <source>
        <dbReference type="ARBA" id="ARBA00023157"/>
    </source>
</evidence>
<evidence type="ECO:0000256" key="5">
    <source>
        <dbReference type="ARBA" id="ARBA00022859"/>
    </source>
</evidence>
<dbReference type="SUPFAM" id="SSF54452">
    <property type="entry name" value="MHC antigen-recognition domain"/>
    <property type="match status" value="1"/>
</dbReference>
<organism evidence="11 12">
    <name type="scientific">Chiloscyllium punctatum</name>
    <name type="common">Brownbanded bambooshark</name>
    <name type="synonym">Hemiscyllium punctatum</name>
    <dbReference type="NCBI Taxonomy" id="137246"/>
    <lineage>
        <taxon>Eukaryota</taxon>
        <taxon>Metazoa</taxon>
        <taxon>Chordata</taxon>
        <taxon>Craniata</taxon>
        <taxon>Vertebrata</taxon>
        <taxon>Chondrichthyes</taxon>
        <taxon>Elasmobranchii</taxon>
        <taxon>Galeomorphii</taxon>
        <taxon>Galeoidea</taxon>
        <taxon>Orectolobiformes</taxon>
        <taxon>Hemiscylliidae</taxon>
        <taxon>Chiloscyllium</taxon>
    </lineage>
</organism>
<evidence type="ECO:0000256" key="3">
    <source>
        <dbReference type="ARBA" id="ARBA00022692"/>
    </source>
</evidence>
<protein>
    <recommendedName>
        <fullName evidence="10">MHC class I-like antigen recognition-like domain-containing protein</fullName>
    </recommendedName>
</protein>
<reference evidence="11 12" key="1">
    <citation type="journal article" date="2018" name="Nat. Ecol. Evol.">
        <title>Shark genomes provide insights into elasmobranch evolution and the origin of vertebrates.</title>
        <authorList>
            <person name="Hara Y"/>
            <person name="Yamaguchi K"/>
            <person name="Onimaru K"/>
            <person name="Kadota M"/>
            <person name="Koyanagi M"/>
            <person name="Keeley SD"/>
            <person name="Tatsumi K"/>
            <person name="Tanaka K"/>
            <person name="Motone F"/>
            <person name="Kageyama Y"/>
            <person name="Nozu R"/>
            <person name="Adachi N"/>
            <person name="Nishimura O"/>
            <person name="Nakagawa R"/>
            <person name="Tanegashima C"/>
            <person name="Kiyatake I"/>
            <person name="Matsumoto R"/>
            <person name="Murakumo K"/>
            <person name="Nishida K"/>
            <person name="Terakita A"/>
            <person name="Kuratani S"/>
            <person name="Sato K"/>
            <person name="Hyodo S Kuraku.S."/>
        </authorList>
    </citation>
    <scope>NUCLEOTIDE SEQUENCE [LARGE SCALE GENOMIC DNA]</scope>
</reference>
<evidence type="ECO:0000313" key="12">
    <source>
        <dbReference type="Proteomes" id="UP000287033"/>
    </source>
</evidence>
<evidence type="ECO:0000256" key="9">
    <source>
        <dbReference type="ARBA" id="ARBA00023180"/>
    </source>
</evidence>
<accession>A0A401TK46</accession>
<feature type="domain" description="MHC class I-like antigen recognition-like" evidence="10">
    <location>
        <begin position="2"/>
        <end position="69"/>
    </location>
</feature>
<dbReference type="InterPro" id="IPR037055">
    <property type="entry name" value="MHC_I-like_Ag-recog_sf"/>
</dbReference>
<dbReference type="GO" id="GO:0042612">
    <property type="term" value="C:MHC class I protein complex"/>
    <property type="evidence" value="ECO:0007669"/>
    <property type="project" value="UniProtKB-KW"/>
</dbReference>
<evidence type="ECO:0000259" key="10">
    <source>
        <dbReference type="Pfam" id="PF00129"/>
    </source>
</evidence>
<keyword evidence="6" id="KW-1133">Transmembrane helix</keyword>
<comment type="caution">
    <text evidence="11">The sequence shown here is derived from an EMBL/GenBank/DDBJ whole genome shotgun (WGS) entry which is preliminary data.</text>
</comment>
<keyword evidence="9" id="KW-0325">Glycoprotein</keyword>
<evidence type="ECO:0000256" key="4">
    <source>
        <dbReference type="ARBA" id="ARBA00022729"/>
    </source>
</evidence>
<keyword evidence="5" id="KW-0391">Immunity</keyword>
<keyword evidence="3" id="KW-0812">Transmembrane</keyword>
<evidence type="ECO:0000313" key="11">
    <source>
        <dbReference type="EMBL" id="GCC43021.1"/>
    </source>
</evidence>
<keyword evidence="4" id="KW-0732">Signal</keyword>
<dbReference type="PANTHER" id="PTHR16675">
    <property type="entry name" value="MHC CLASS I-RELATED"/>
    <property type="match status" value="1"/>
</dbReference>
<keyword evidence="7" id="KW-0472">Membrane</keyword>
<dbReference type="GO" id="GO:0002474">
    <property type="term" value="P:antigen processing and presentation of peptide antigen via MHC class I"/>
    <property type="evidence" value="ECO:0007669"/>
    <property type="project" value="UniProtKB-KW"/>
</dbReference>
<evidence type="ECO:0000256" key="6">
    <source>
        <dbReference type="ARBA" id="ARBA00022989"/>
    </source>
</evidence>
<sequence>MIVGYVDGVQFVKYNSGRKELIPREQWMVEGEGQDAWEWKTMLAQEQELYFQTDIPKLMYRTNQTGGESLMGLALKEWGETRTGLGSGSQTLVAMG</sequence>
<dbReference type="InterPro" id="IPR050208">
    <property type="entry name" value="MHC_class-I_related"/>
</dbReference>
<dbReference type="OrthoDB" id="8936120at2759"/>
<dbReference type="OMA" id="EWGETRT"/>
<evidence type="ECO:0000256" key="2">
    <source>
        <dbReference type="ARBA" id="ARBA00022451"/>
    </source>
</evidence>
<dbReference type="Proteomes" id="UP000287033">
    <property type="component" value="Unassembled WGS sequence"/>
</dbReference>
<gene>
    <name evidence="11" type="ORF">chiPu_0027072</name>
</gene>
<dbReference type="Pfam" id="PF00129">
    <property type="entry name" value="MHC_I"/>
    <property type="match status" value="1"/>
</dbReference>
<dbReference type="InterPro" id="IPR011162">
    <property type="entry name" value="MHC_I/II-like_Ag-recog"/>
</dbReference>